<proteinExistence type="predicted"/>
<dbReference type="Proteomes" id="UP000214646">
    <property type="component" value="Unassembled WGS sequence"/>
</dbReference>
<evidence type="ECO:0000313" key="2">
    <source>
        <dbReference type="EMBL" id="OWK36618.1"/>
    </source>
</evidence>
<sequence length="43" mass="4807">MTHGLVPGHLAKPSSSRQVFKSSSRKPPDFEPHPADTTTIDYW</sequence>
<comment type="caution">
    <text evidence="2">The sequence shown here is derived from an EMBL/GenBank/DDBJ whole genome shotgun (WGS) entry which is preliminary data.</text>
</comment>
<protein>
    <submittedName>
        <fullName evidence="2">Uncharacterized protein</fullName>
    </submittedName>
</protein>
<dbReference type="EMBL" id="NIDE01000017">
    <property type="protein sequence ID" value="OWK36618.1"/>
    <property type="molecule type" value="Genomic_DNA"/>
</dbReference>
<evidence type="ECO:0000313" key="3">
    <source>
        <dbReference type="Proteomes" id="UP000214646"/>
    </source>
</evidence>
<keyword evidence="3" id="KW-1185">Reference proteome</keyword>
<name>A0A225DDL9_9BACT</name>
<feature type="region of interest" description="Disordered" evidence="1">
    <location>
        <begin position="1"/>
        <end position="43"/>
    </location>
</feature>
<evidence type="ECO:0000256" key="1">
    <source>
        <dbReference type="SAM" id="MobiDB-lite"/>
    </source>
</evidence>
<accession>A0A225DDL9</accession>
<organism evidence="2 3">
    <name type="scientific">Fimbriiglobus ruber</name>
    <dbReference type="NCBI Taxonomy" id="1908690"/>
    <lineage>
        <taxon>Bacteria</taxon>
        <taxon>Pseudomonadati</taxon>
        <taxon>Planctomycetota</taxon>
        <taxon>Planctomycetia</taxon>
        <taxon>Gemmatales</taxon>
        <taxon>Gemmataceae</taxon>
        <taxon>Fimbriiglobus</taxon>
    </lineage>
</organism>
<reference evidence="3" key="1">
    <citation type="submission" date="2017-06" db="EMBL/GenBank/DDBJ databases">
        <title>Genome analysis of Fimbriiglobus ruber SP5, the first member of the order Planctomycetales with confirmed chitinolytic capability.</title>
        <authorList>
            <person name="Ravin N.V."/>
            <person name="Rakitin A.L."/>
            <person name="Ivanova A.A."/>
            <person name="Beletsky A.V."/>
            <person name="Kulichevskaya I.S."/>
            <person name="Mardanov A.V."/>
            <person name="Dedysh S.N."/>
        </authorList>
    </citation>
    <scope>NUCLEOTIDE SEQUENCE [LARGE SCALE GENOMIC DNA]</scope>
    <source>
        <strain evidence="3">SP5</strain>
    </source>
</reference>
<dbReference type="AlphaFoldDB" id="A0A225DDL9"/>
<gene>
    <name evidence="2" type="ORF">FRUB_09181</name>
</gene>